<name>A0AA36B497_OCTVU</name>
<evidence type="ECO:0000313" key="1">
    <source>
        <dbReference type="EMBL" id="CAI9727653.1"/>
    </source>
</evidence>
<sequence>MYEHYETAVSEYIISGSLSLSHSLSLSLSLTHTHTHTHIHAQNTIYCRHIYLQAHTHTQMYVLHKKTIQLRFYSCPRSLFLDDVSLVYISARPVKQMILL</sequence>
<reference evidence="1" key="1">
    <citation type="submission" date="2023-08" db="EMBL/GenBank/DDBJ databases">
        <authorList>
            <person name="Alioto T."/>
            <person name="Alioto T."/>
            <person name="Gomez Garrido J."/>
        </authorList>
    </citation>
    <scope>NUCLEOTIDE SEQUENCE</scope>
</reference>
<keyword evidence="2" id="KW-1185">Reference proteome</keyword>
<evidence type="ECO:0000313" key="2">
    <source>
        <dbReference type="Proteomes" id="UP001162480"/>
    </source>
</evidence>
<protein>
    <submittedName>
        <fullName evidence="1">Uncharacterized protein</fullName>
    </submittedName>
</protein>
<gene>
    <name evidence="1" type="ORF">OCTVUL_1B024279</name>
</gene>
<proteinExistence type="predicted"/>
<dbReference type="AlphaFoldDB" id="A0AA36B497"/>
<organism evidence="1 2">
    <name type="scientific">Octopus vulgaris</name>
    <name type="common">Common octopus</name>
    <dbReference type="NCBI Taxonomy" id="6645"/>
    <lineage>
        <taxon>Eukaryota</taxon>
        <taxon>Metazoa</taxon>
        <taxon>Spiralia</taxon>
        <taxon>Lophotrochozoa</taxon>
        <taxon>Mollusca</taxon>
        <taxon>Cephalopoda</taxon>
        <taxon>Coleoidea</taxon>
        <taxon>Octopodiformes</taxon>
        <taxon>Octopoda</taxon>
        <taxon>Incirrata</taxon>
        <taxon>Octopodidae</taxon>
        <taxon>Octopus</taxon>
    </lineage>
</organism>
<accession>A0AA36B497</accession>
<dbReference type="EMBL" id="OX597822">
    <property type="protein sequence ID" value="CAI9727653.1"/>
    <property type="molecule type" value="Genomic_DNA"/>
</dbReference>
<dbReference type="Proteomes" id="UP001162480">
    <property type="component" value="Chromosome 9"/>
</dbReference>